<dbReference type="RefSeq" id="WP_187570830.1">
    <property type="nucleotide sequence ID" value="NZ_CP060711.1"/>
</dbReference>
<name>A0A7G9QUQ7_9GAMM</name>
<sequence>MTKVQDIGLSTDLNPFYAGLAEANKRIQVVTRNAIEPRITDTAINSGLLLAMPFFESNLLSRRSWEPPEAKLLLTTRNTNTATPTEKIFTPGKAKLRTSKTKATNDKAPPPTIIKNKDIMIDAE</sequence>
<keyword evidence="3" id="KW-1185">Reference proteome</keyword>
<evidence type="ECO:0000256" key="1">
    <source>
        <dbReference type="SAM" id="MobiDB-lite"/>
    </source>
</evidence>
<organism evidence="2 3">
    <name type="scientific">Thermomonas brevis</name>
    <dbReference type="NCBI Taxonomy" id="215691"/>
    <lineage>
        <taxon>Bacteria</taxon>
        <taxon>Pseudomonadati</taxon>
        <taxon>Pseudomonadota</taxon>
        <taxon>Gammaproteobacteria</taxon>
        <taxon>Lysobacterales</taxon>
        <taxon>Lysobacteraceae</taxon>
        <taxon>Thermomonas</taxon>
    </lineage>
</organism>
<dbReference type="KEGG" id="tbv:H9L17_02635"/>
<protein>
    <submittedName>
        <fullName evidence="2">Uncharacterized protein</fullName>
    </submittedName>
</protein>
<reference evidence="2 3" key="1">
    <citation type="submission" date="2020-08" db="EMBL/GenBank/DDBJ databases">
        <title>Genome sequence of Thermomonas brevis KACC 16975T.</title>
        <authorList>
            <person name="Hyun D.-W."/>
            <person name="Bae J.-W."/>
        </authorList>
    </citation>
    <scope>NUCLEOTIDE SEQUENCE [LARGE SCALE GENOMIC DNA]</scope>
    <source>
        <strain evidence="2 3">KACC 16975</strain>
    </source>
</reference>
<dbReference type="AlphaFoldDB" id="A0A7G9QUQ7"/>
<evidence type="ECO:0000313" key="2">
    <source>
        <dbReference type="EMBL" id="QNN47082.1"/>
    </source>
</evidence>
<dbReference type="Proteomes" id="UP000515977">
    <property type="component" value="Chromosome"/>
</dbReference>
<feature type="region of interest" description="Disordered" evidence="1">
    <location>
        <begin position="92"/>
        <end position="115"/>
    </location>
</feature>
<proteinExistence type="predicted"/>
<evidence type="ECO:0000313" key="3">
    <source>
        <dbReference type="Proteomes" id="UP000515977"/>
    </source>
</evidence>
<gene>
    <name evidence="2" type="ORF">H9L17_02635</name>
</gene>
<accession>A0A7G9QUQ7</accession>
<dbReference type="EMBL" id="CP060711">
    <property type="protein sequence ID" value="QNN47082.1"/>
    <property type="molecule type" value="Genomic_DNA"/>
</dbReference>